<keyword evidence="4" id="KW-1185">Reference proteome</keyword>
<dbReference type="GeneID" id="96010656"/>
<evidence type="ECO:0000313" key="3">
    <source>
        <dbReference type="EMBL" id="KAL1581926.1"/>
    </source>
</evidence>
<proteinExistence type="predicted"/>
<dbReference type="Pfam" id="PF00646">
    <property type="entry name" value="F-box"/>
    <property type="match status" value="1"/>
</dbReference>
<feature type="region of interest" description="Disordered" evidence="1">
    <location>
        <begin position="435"/>
        <end position="483"/>
    </location>
</feature>
<accession>A0AB34KCZ3</accession>
<evidence type="ECO:0000256" key="1">
    <source>
        <dbReference type="SAM" id="MobiDB-lite"/>
    </source>
</evidence>
<feature type="domain" description="F-box" evidence="2">
    <location>
        <begin position="4"/>
        <end position="53"/>
    </location>
</feature>
<dbReference type="PROSITE" id="PS50181">
    <property type="entry name" value="FBOX"/>
    <property type="match status" value="1"/>
</dbReference>
<dbReference type="RefSeq" id="XP_069225033.1">
    <property type="nucleotide sequence ID" value="XM_069377818.1"/>
</dbReference>
<dbReference type="InterPro" id="IPR001810">
    <property type="entry name" value="F-box_dom"/>
</dbReference>
<protein>
    <recommendedName>
        <fullName evidence="2">F-box domain-containing protein</fullName>
    </recommendedName>
</protein>
<organism evidence="3 4">
    <name type="scientific">Cladosporium halotolerans</name>
    <dbReference type="NCBI Taxonomy" id="1052096"/>
    <lineage>
        <taxon>Eukaryota</taxon>
        <taxon>Fungi</taxon>
        <taxon>Dikarya</taxon>
        <taxon>Ascomycota</taxon>
        <taxon>Pezizomycotina</taxon>
        <taxon>Dothideomycetes</taxon>
        <taxon>Dothideomycetidae</taxon>
        <taxon>Cladosporiales</taxon>
        <taxon>Cladosporiaceae</taxon>
        <taxon>Cladosporium</taxon>
    </lineage>
</organism>
<feature type="compositionally biased region" description="Acidic residues" evidence="1">
    <location>
        <begin position="450"/>
        <end position="483"/>
    </location>
</feature>
<dbReference type="Proteomes" id="UP000803884">
    <property type="component" value="Unassembled WGS sequence"/>
</dbReference>
<dbReference type="EMBL" id="JAAQHG020000097">
    <property type="protein sequence ID" value="KAL1581926.1"/>
    <property type="molecule type" value="Genomic_DNA"/>
</dbReference>
<dbReference type="AlphaFoldDB" id="A0AB34KCZ3"/>
<dbReference type="InterPro" id="IPR036047">
    <property type="entry name" value="F-box-like_dom_sf"/>
</dbReference>
<name>A0AB34KCZ3_9PEZI</name>
<evidence type="ECO:0000313" key="4">
    <source>
        <dbReference type="Proteomes" id="UP000803884"/>
    </source>
</evidence>
<comment type="caution">
    <text evidence="3">The sequence shown here is derived from an EMBL/GenBank/DDBJ whole genome shotgun (WGS) entry which is preliminary data.</text>
</comment>
<evidence type="ECO:0000259" key="2">
    <source>
        <dbReference type="PROSITE" id="PS50181"/>
    </source>
</evidence>
<reference evidence="3 4" key="1">
    <citation type="journal article" date="2020" name="Microbiol. Resour. Announc.">
        <title>Draft Genome Sequence of a Cladosporium Species Isolated from the Mesophotic Ascidian Didemnum maculosum.</title>
        <authorList>
            <person name="Gioti A."/>
            <person name="Siaperas R."/>
            <person name="Nikolaivits E."/>
            <person name="Le Goff G."/>
            <person name="Ouazzani J."/>
            <person name="Kotoulas G."/>
            <person name="Topakas E."/>
        </authorList>
    </citation>
    <scope>NUCLEOTIDE SEQUENCE [LARGE SCALE GENOMIC DNA]</scope>
    <source>
        <strain evidence="3 4">TM138-S3</strain>
    </source>
</reference>
<dbReference type="SUPFAM" id="SSF81383">
    <property type="entry name" value="F-box domain"/>
    <property type="match status" value="1"/>
</dbReference>
<sequence length="483" mass="53653">MAATAPLLRLPPELMLRVSHHLNTVNLGSLRLTCKRIETNLFESFAREFFTKRQFMVEHHSLEALHGIASHKTLGPYLTEVIISTSTLGSDISSHQRFSTIPRDILLTTGHAHALLVQIFSKLPNLRTVGLRDYDGRGRERDGSNARWRSYGWRLAPFGDTPNDSPNALLPLILQALGHASASPKNIEVFLRRQQLPDYAFTSLETHLGGKVTPMLSGLKKLLLSLNEKRNHALPLDSSNSAFCNLKVFLSQIPGLEHLRLNFGSENATSPQHGEKLLKWLGSRATDTQMAVPSMQWVSLTTLDLGLVTLRPPTILALVSKFVNIKSLSLWKTCLFEDTTPDTDGSAHAWPPLLQALAKAFQKPLDVEFLMIGWAAEILDRISIVQMVKFASTVKTDANGEKVFEGKQDVVSYRKRVGSDVREWLEALAEGACTPARNRRHSSVSHSTEDDLIDSESSIESELDDDSEDNDNDSDEYDDAGNG</sequence>
<gene>
    <name evidence="3" type="ORF">WHR41_09214</name>
</gene>